<reference evidence="6 7" key="1">
    <citation type="submission" date="2019-05" db="EMBL/GenBank/DDBJ databases">
        <title>Genome sequencing of F202Z8.</title>
        <authorList>
            <person name="Kwon Y.M."/>
        </authorList>
    </citation>
    <scope>NUCLEOTIDE SEQUENCE [LARGE SCALE GENOMIC DNA]</scope>
    <source>
        <strain evidence="6 7">F202Z8</strain>
    </source>
</reference>
<dbReference type="OrthoDB" id="9809599at2"/>
<feature type="transmembrane region" description="Helical" evidence="5">
    <location>
        <begin position="46"/>
        <end position="66"/>
    </location>
</feature>
<feature type="transmembrane region" description="Helical" evidence="5">
    <location>
        <begin position="163"/>
        <end position="181"/>
    </location>
</feature>
<dbReference type="KEGG" id="asag:FGM00_03075"/>
<dbReference type="PANTHER" id="PTHR23514:SF13">
    <property type="entry name" value="INNER MEMBRANE PROTEIN YBJJ"/>
    <property type="match status" value="1"/>
</dbReference>
<sequence>MKSLHLILSNPRYFGPAWVFASLNILFGTWAIYIPTVKENLGIDKSQLGIAIFFLSLGVFTVFPVAARIINKIGVGRATWYGVLCSCAAAILPLLAPSYYTLMASLFLFGASNGFTDIAMNTLVTEVEKKDGTNFMSAAHGFFSLGGVLAGLGSFLIGPLDNPVLHMGMAVALVLIVNLIFHKKFKHIIAAITENEGFSLKVFRPLLLLGLISFVAMGSEGAIVDWSGLYLKEISIAPEPLWGAGFLGFQITMTVGRFLGDGVSAKLGSIPMVAWGTVLVIAGYGLVLTTNMYLSIIGFSLSGLGFSVMVPELFRIGGKVRGVASSQGIAFIAGSGYAGFLCAPPIIGQIADASSLVTSFWVLLCCAIFILVATFALFGQKVKKA</sequence>
<dbReference type="CDD" id="cd17393">
    <property type="entry name" value="MFS_MosC_like"/>
    <property type="match status" value="1"/>
</dbReference>
<keyword evidence="3 5" id="KW-1133">Transmembrane helix</keyword>
<feature type="transmembrane region" description="Helical" evidence="5">
    <location>
        <begin position="102"/>
        <end position="123"/>
    </location>
</feature>
<feature type="transmembrane region" description="Helical" evidence="5">
    <location>
        <begin position="359"/>
        <end position="379"/>
    </location>
</feature>
<evidence type="ECO:0000256" key="4">
    <source>
        <dbReference type="ARBA" id="ARBA00023136"/>
    </source>
</evidence>
<dbReference type="Proteomes" id="UP000310017">
    <property type="component" value="Chromosome"/>
</dbReference>
<dbReference type="Pfam" id="PF07690">
    <property type="entry name" value="MFS_1"/>
    <property type="match status" value="1"/>
</dbReference>
<accession>A0A5B7SKS7</accession>
<evidence type="ECO:0000256" key="2">
    <source>
        <dbReference type="ARBA" id="ARBA00022692"/>
    </source>
</evidence>
<keyword evidence="2 5" id="KW-0812">Transmembrane</keyword>
<evidence type="ECO:0000313" key="6">
    <source>
        <dbReference type="EMBL" id="QCW99145.1"/>
    </source>
</evidence>
<evidence type="ECO:0000256" key="5">
    <source>
        <dbReference type="SAM" id="Phobius"/>
    </source>
</evidence>
<dbReference type="RefSeq" id="WP_138851498.1">
    <property type="nucleotide sequence ID" value="NZ_CP040710.1"/>
</dbReference>
<dbReference type="PANTHER" id="PTHR23514">
    <property type="entry name" value="BYPASS OF STOP CODON PROTEIN 6"/>
    <property type="match status" value="1"/>
</dbReference>
<feature type="transmembrane region" description="Helical" evidence="5">
    <location>
        <begin position="202"/>
        <end position="221"/>
    </location>
</feature>
<dbReference type="AlphaFoldDB" id="A0A5B7SKS7"/>
<dbReference type="EMBL" id="CP040710">
    <property type="protein sequence ID" value="QCW99145.1"/>
    <property type="molecule type" value="Genomic_DNA"/>
</dbReference>
<dbReference type="InterPro" id="IPR036259">
    <property type="entry name" value="MFS_trans_sf"/>
</dbReference>
<feature type="transmembrane region" description="Helical" evidence="5">
    <location>
        <begin position="78"/>
        <end position="96"/>
    </location>
</feature>
<feature type="transmembrane region" description="Helical" evidence="5">
    <location>
        <begin position="267"/>
        <end position="287"/>
    </location>
</feature>
<dbReference type="InterPro" id="IPR051788">
    <property type="entry name" value="MFS_Transporter"/>
</dbReference>
<organism evidence="6 7">
    <name type="scientific">Aggregatimonas sangjinii</name>
    <dbReference type="NCBI Taxonomy" id="2583587"/>
    <lineage>
        <taxon>Bacteria</taxon>
        <taxon>Pseudomonadati</taxon>
        <taxon>Bacteroidota</taxon>
        <taxon>Flavobacteriia</taxon>
        <taxon>Flavobacteriales</taxon>
        <taxon>Flavobacteriaceae</taxon>
        <taxon>Aggregatimonas</taxon>
    </lineage>
</organism>
<feature type="transmembrane region" description="Helical" evidence="5">
    <location>
        <begin position="241"/>
        <end position="260"/>
    </location>
</feature>
<feature type="transmembrane region" description="Helical" evidence="5">
    <location>
        <begin position="328"/>
        <end position="347"/>
    </location>
</feature>
<dbReference type="GO" id="GO:0022857">
    <property type="term" value="F:transmembrane transporter activity"/>
    <property type="evidence" value="ECO:0007669"/>
    <property type="project" value="InterPro"/>
</dbReference>
<dbReference type="Gene3D" id="1.20.1250.20">
    <property type="entry name" value="MFS general substrate transporter like domains"/>
    <property type="match status" value="2"/>
</dbReference>
<evidence type="ECO:0000256" key="3">
    <source>
        <dbReference type="ARBA" id="ARBA00022989"/>
    </source>
</evidence>
<dbReference type="GO" id="GO:0016020">
    <property type="term" value="C:membrane"/>
    <property type="evidence" value="ECO:0007669"/>
    <property type="project" value="UniProtKB-SubCell"/>
</dbReference>
<proteinExistence type="predicted"/>
<feature type="transmembrane region" description="Helical" evidence="5">
    <location>
        <begin position="293"/>
        <end position="316"/>
    </location>
</feature>
<feature type="transmembrane region" description="Helical" evidence="5">
    <location>
        <begin position="12"/>
        <end position="34"/>
    </location>
</feature>
<name>A0A5B7SKS7_9FLAO</name>
<evidence type="ECO:0000256" key="1">
    <source>
        <dbReference type="ARBA" id="ARBA00004141"/>
    </source>
</evidence>
<keyword evidence="7" id="KW-1185">Reference proteome</keyword>
<comment type="subcellular location">
    <subcellularLocation>
        <location evidence="1">Membrane</location>
        <topology evidence="1">Multi-pass membrane protein</topology>
    </subcellularLocation>
</comment>
<keyword evidence="4 5" id="KW-0472">Membrane</keyword>
<dbReference type="SUPFAM" id="SSF103473">
    <property type="entry name" value="MFS general substrate transporter"/>
    <property type="match status" value="1"/>
</dbReference>
<gene>
    <name evidence="6" type="ORF">FGM00_03075</name>
</gene>
<dbReference type="InterPro" id="IPR011701">
    <property type="entry name" value="MFS"/>
</dbReference>
<evidence type="ECO:0000313" key="7">
    <source>
        <dbReference type="Proteomes" id="UP000310017"/>
    </source>
</evidence>
<protein>
    <submittedName>
        <fullName evidence="6">MFS transporter</fullName>
    </submittedName>
</protein>
<feature type="transmembrane region" description="Helical" evidence="5">
    <location>
        <begin position="135"/>
        <end position="157"/>
    </location>
</feature>